<sequence>MNGRHIKENIAPVDKALATLRIGQCDDAAVLEKANNQMPQALKGRARRTKFSPLQQNTQFCSLIADLANIGDIRTWSCDQVTLTWRRRVLTHLRGHVHSETARVLKAGLRPFERPPPPHLHARSRIHSAIAAPARLIGQRDPHCAAVKRTPPPTDPVLSVKINSGTCWRDLCGSGINAEMIHSPFPHLFYEAGY</sequence>
<accession>A0A2T7NVD7</accession>
<dbReference type="AlphaFoldDB" id="A0A2T7NVD7"/>
<keyword evidence="2" id="KW-1185">Reference proteome</keyword>
<proteinExistence type="predicted"/>
<evidence type="ECO:0000313" key="2">
    <source>
        <dbReference type="Proteomes" id="UP000245119"/>
    </source>
</evidence>
<name>A0A2T7NVD7_POMCA</name>
<gene>
    <name evidence="1" type="ORF">C0Q70_15637</name>
</gene>
<comment type="caution">
    <text evidence="1">The sequence shown here is derived from an EMBL/GenBank/DDBJ whole genome shotgun (WGS) entry which is preliminary data.</text>
</comment>
<evidence type="ECO:0000313" key="1">
    <source>
        <dbReference type="EMBL" id="PVD25139.1"/>
    </source>
</evidence>
<protein>
    <submittedName>
        <fullName evidence="1">Uncharacterized protein</fullName>
    </submittedName>
</protein>
<reference evidence="1 2" key="1">
    <citation type="submission" date="2018-04" db="EMBL/GenBank/DDBJ databases">
        <title>The genome of golden apple snail Pomacea canaliculata provides insight into stress tolerance and invasive adaptation.</title>
        <authorList>
            <person name="Liu C."/>
            <person name="Liu B."/>
            <person name="Ren Y."/>
            <person name="Zhang Y."/>
            <person name="Wang H."/>
            <person name="Li S."/>
            <person name="Jiang F."/>
            <person name="Yin L."/>
            <person name="Zhang G."/>
            <person name="Qian W."/>
            <person name="Fan W."/>
        </authorList>
    </citation>
    <scope>NUCLEOTIDE SEQUENCE [LARGE SCALE GENOMIC DNA]</scope>
    <source>
        <strain evidence="1">SZHN2017</strain>
        <tissue evidence="1">Muscle</tissue>
    </source>
</reference>
<organism evidence="1 2">
    <name type="scientific">Pomacea canaliculata</name>
    <name type="common">Golden apple snail</name>
    <dbReference type="NCBI Taxonomy" id="400727"/>
    <lineage>
        <taxon>Eukaryota</taxon>
        <taxon>Metazoa</taxon>
        <taxon>Spiralia</taxon>
        <taxon>Lophotrochozoa</taxon>
        <taxon>Mollusca</taxon>
        <taxon>Gastropoda</taxon>
        <taxon>Caenogastropoda</taxon>
        <taxon>Architaenioglossa</taxon>
        <taxon>Ampullarioidea</taxon>
        <taxon>Ampullariidae</taxon>
        <taxon>Pomacea</taxon>
    </lineage>
</organism>
<dbReference type="EMBL" id="PZQS01000009">
    <property type="protein sequence ID" value="PVD25139.1"/>
    <property type="molecule type" value="Genomic_DNA"/>
</dbReference>
<dbReference type="Proteomes" id="UP000245119">
    <property type="component" value="Linkage Group LG9"/>
</dbReference>